<dbReference type="EMBL" id="CAADFA010000032">
    <property type="protein sequence ID" value="VFJ45948.1"/>
    <property type="molecule type" value="Genomic_DNA"/>
</dbReference>
<dbReference type="Gene3D" id="3.30.2310.20">
    <property type="entry name" value="RelE-like"/>
    <property type="match status" value="1"/>
</dbReference>
<dbReference type="InterPro" id="IPR035093">
    <property type="entry name" value="RelE/ParE_toxin_dom_sf"/>
</dbReference>
<dbReference type="AlphaFoldDB" id="A0A450S2S7"/>
<protein>
    <recommendedName>
        <fullName evidence="4">Type II toxin-antitoxin system RelE/ParE family toxin</fullName>
    </recommendedName>
</protein>
<evidence type="ECO:0000313" key="1">
    <source>
        <dbReference type="EMBL" id="VFJ45747.1"/>
    </source>
</evidence>
<accession>A0A450S2S7</accession>
<name>A0A450S2S7_9GAMM</name>
<evidence type="ECO:0000313" key="2">
    <source>
        <dbReference type="EMBL" id="VFJ45948.1"/>
    </source>
</evidence>
<proteinExistence type="predicted"/>
<reference evidence="2" key="1">
    <citation type="submission" date="2019-02" db="EMBL/GenBank/DDBJ databases">
        <authorList>
            <person name="Gruber-Vodicka R. H."/>
            <person name="Seah K. B. B."/>
        </authorList>
    </citation>
    <scope>NUCLEOTIDE SEQUENCE</scope>
    <source>
        <strain evidence="1">BECK_BZ163</strain>
        <strain evidence="3">BECK_BZ164</strain>
        <strain evidence="2">BECK_BZ165</strain>
    </source>
</reference>
<sequence length="143" mass="16066">MLIQLRQRGWAGRRRAAWASILLQDYTGAVLSLARSLSQFDPFSHARQLGNLEPSGYRFRRGNYRIVFDMKDNAVVVLHVGSDNFIDKRHPQSELNLSSSVRWLMTRPERSGAEREIDKSVAVDLPVDLPDAAFSGTGGTVHD</sequence>
<dbReference type="SUPFAM" id="SSF143011">
    <property type="entry name" value="RelE-like"/>
    <property type="match status" value="1"/>
</dbReference>
<dbReference type="EMBL" id="CAADFL010000040">
    <property type="protein sequence ID" value="VFK07390.1"/>
    <property type="molecule type" value="Genomic_DNA"/>
</dbReference>
<evidence type="ECO:0008006" key="4">
    <source>
        <dbReference type="Google" id="ProtNLM"/>
    </source>
</evidence>
<gene>
    <name evidence="1" type="ORF">BECKFM1743A_GA0114220_100291</name>
    <name evidence="3" type="ORF">BECKFM1743B_GA0114221_100401</name>
    <name evidence="2" type="ORF">BECKFM1743C_GA0114222_100321</name>
</gene>
<evidence type="ECO:0000313" key="3">
    <source>
        <dbReference type="EMBL" id="VFK07390.1"/>
    </source>
</evidence>
<organism evidence="2">
    <name type="scientific">Candidatus Kentrum sp. FM</name>
    <dbReference type="NCBI Taxonomy" id="2126340"/>
    <lineage>
        <taxon>Bacteria</taxon>
        <taxon>Pseudomonadati</taxon>
        <taxon>Pseudomonadota</taxon>
        <taxon>Gammaproteobacteria</taxon>
        <taxon>Candidatus Kentrum</taxon>
    </lineage>
</organism>
<dbReference type="EMBL" id="CAADEZ010000029">
    <property type="protein sequence ID" value="VFJ45747.1"/>
    <property type="molecule type" value="Genomic_DNA"/>
</dbReference>